<dbReference type="Pfam" id="PF00226">
    <property type="entry name" value="DnaJ"/>
    <property type="match status" value="1"/>
</dbReference>
<dbReference type="InterPro" id="IPR001623">
    <property type="entry name" value="DnaJ_domain"/>
</dbReference>
<dbReference type="PANTHER" id="PTHR45432:SF2">
    <property type="entry name" value="CHAPERONE PROTEIN DNAJ 11, CHLOROPLASTIC"/>
    <property type="match status" value="1"/>
</dbReference>
<dbReference type="SUPFAM" id="SSF46565">
    <property type="entry name" value="Chaperone J-domain"/>
    <property type="match status" value="1"/>
</dbReference>
<dbReference type="GO" id="GO:0005783">
    <property type="term" value="C:endoplasmic reticulum"/>
    <property type="evidence" value="ECO:0007669"/>
    <property type="project" value="UniProtKB-ARBA"/>
</dbReference>
<dbReference type="InterPro" id="IPR018253">
    <property type="entry name" value="DnaJ_domain_CS"/>
</dbReference>
<sequence>MSRMMIFSGTSSTFFPGRGVSLRTRVVAEAVATSGMRRAPASLYQVLMVGETATTPEIKAAYRAMAKWFHPDVAPVGGGPDFRKIRRAYETLSDPAARARYDRSIVGWIPRAESVVFRQASFQEVETNQC</sequence>
<dbReference type="PROSITE" id="PS00636">
    <property type="entry name" value="DNAJ_1"/>
    <property type="match status" value="1"/>
</dbReference>
<reference evidence="2 3" key="1">
    <citation type="journal article" date="2014" name="Agronomy (Basel)">
        <title>A Draft Genome Sequence for Ensete ventricosum, the Drought-Tolerant Tree Against Hunger.</title>
        <authorList>
            <person name="Harrison J."/>
            <person name="Moore K.A."/>
            <person name="Paszkiewicz K."/>
            <person name="Jones T."/>
            <person name="Grant M."/>
            <person name="Ambacheew D."/>
            <person name="Muzemil S."/>
            <person name="Studholme D.J."/>
        </authorList>
    </citation>
    <scope>NUCLEOTIDE SEQUENCE [LARGE SCALE GENOMIC DNA]</scope>
</reference>
<evidence type="ECO:0000259" key="1">
    <source>
        <dbReference type="PROSITE" id="PS50076"/>
    </source>
</evidence>
<comment type="caution">
    <text evidence="2">The sequence shown here is derived from an EMBL/GenBank/DDBJ whole genome shotgun (WGS) entry which is preliminary data.</text>
</comment>
<proteinExistence type="predicted"/>
<dbReference type="Gene3D" id="1.10.287.110">
    <property type="entry name" value="DnaJ domain"/>
    <property type="match status" value="1"/>
</dbReference>
<dbReference type="SMART" id="SM00271">
    <property type="entry name" value="DnaJ"/>
    <property type="match status" value="1"/>
</dbReference>
<accession>A0A426XGP2</accession>
<dbReference type="PRINTS" id="PR00625">
    <property type="entry name" value="JDOMAIN"/>
</dbReference>
<dbReference type="PROSITE" id="PS50076">
    <property type="entry name" value="DNAJ_2"/>
    <property type="match status" value="1"/>
</dbReference>
<dbReference type="PANTHER" id="PTHR45432">
    <property type="entry name" value="CHAPERONE PROTEIN DNAJ 11, CHLOROPLASTIC-LIKE"/>
    <property type="match status" value="1"/>
</dbReference>
<dbReference type="InterPro" id="IPR036869">
    <property type="entry name" value="J_dom_sf"/>
</dbReference>
<organism evidence="2 3">
    <name type="scientific">Ensete ventricosum</name>
    <name type="common">Abyssinian banana</name>
    <name type="synonym">Musa ensete</name>
    <dbReference type="NCBI Taxonomy" id="4639"/>
    <lineage>
        <taxon>Eukaryota</taxon>
        <taxon>Viridiplantae</taxon>
        <taxon>Streptophyta</taxon>
        <taxon>Embryophyta</taxon>
        <taxon>Tracheophyta</taxon>
        <taxon>Spermatophyta</taxon>
        <taxon>Magnoliopsida</taxon>
        <taxon>Liliopsida</taxon>
        <taxon>Zingiberales</taxon>
        <taxon>Musaceae</taxon>
        <taxon>Ensete</taxon>
    </lineage>
</organism>
<feature type="domain" description="J" evidence="1">
    <location>
        <begin position="42"/>
        <end position="105"/>
    </location>
</feature>
<evidence type="ECO:0000313" key="2">
    <source>
        <dbReference type="EMBL" id="RRT38661.1"/>
    </source>
</evidence>
<protein>
    <recommendedName>
        <fullName evidence="1">J domain-containing protein</fullName>
    </recommendedName>
</protein>
<dbReference type="CDD" id="cd06257">
    <property type="entry name" value="DnaJ"/>
    <property type="match status" value="1"/>
</dbReference>
<name>A0A426XGP2_ENSVE</name>
<dbReference type="Proteomes" id="UP000287651">
    <property type="component" value="Unassembled WGS sequence"/>
</dbReference>
<dbReference type="EMBL" id="AMZH03020988">
    <property type="protein sequence ID" value="RRT38661.1"/>
    <property type="molecule type" value="Genomic_DNA"/>
</dbReference>
<gene>
    <name evidence="2" type="ORF">B296_00052123</name>
</gene>
<evidence type="ECO:0000313" key="3">
    <source>
        <dbReference type="Proteomes" id="UP000287651"/>
    </source>
</evidence>
<dbReference type="AlphaFoldDB" id="A0A426XGP2"/>